<dbReference type="InterPro" id="IPR047057">
    <property type="entry name" value="MerR_fam"/>
</dbReference>
<comment type="caution">
    <text evidence="3">The sequence shown here is derived from an EMBL/GenBank/DDBJ whole genome shotgun (WGS) entry which is preliminary data.</text>
</comment>
<dbReference type="PANTHER" id="PTHR30204">
    <property type="entry name" value="REDOX-CYCLING DRUG-SENSING TRANSCRIPTIONAL ACTIVATOR SOXR"/>
    <property type="match status" value="1"/>
</dbReference>
<dbReference type="AlphaFoldDB" id="A0A4U0RED2"/>
<dbReference type="EMBL" id="SUNI01000002">
    <property type="protein sequence ID" value="TJZ93487.1"/>
    <property type="molecule type" value="Genomic_DNA"/>
</dbReference>
<dbReference type="PANTHER" id="PTHR30204:SF15">
    <property type="entry name" value="BLL5018 PROTEIN"/>
    <property type="match status" value="1"/>
</dbReference>
<feature type="domain" description="HTH merR-type" evidence="2">
    <location>
        <begin position="10"/>
        <end position="78"/>
    </location>
</feature>
<dbReference type="OrthoDB" id="9810140at2"/>
<dbReference type="SUPFAM" id="SSF46955">
    <property type="entry name" value="Putative DNA-binding domain"/>
    <property type="match status" value="1"/>
</dbReference>
<organism evidence="3 4">
    <name type="scientific">Paracoccus gahaiensis</name>
    <dbReference type="NCBI Taxonomy" id="1706839"/>
    <lineage>
        <taxon>Bacteria</taxon>
        <taxon>Pseudomonadati</taxon>
        <taxon>Pseudomonadota</taxon>
        <taxon>Alphaproteobacteria</taxon>
        <taxon>Rhodobacterales</taxon>
        <taxon>Paracoccaceae</taxon>
        <taxon>Paracoccus</taxon>
    </lineage>
</organism>
<keyword evidence="1" id="KW-0238">DNA-binding</keyword>
<sequence length="181" mass="19811">MAKGAEAFRSIGEAATLIGVAPHVLRYWETQFAALKPMKRPDGRRYYRPGDLDLVAGICALLRDDGLTIRGARKLIDQDRGESVRRRGAAQLAAPALGDAALPDPIPADEERLPMSDDLPRQSAIPMPPSAPLDHAPQPTAWLVRLTQITRHLQQITPADPRWPAVRPVALRLGQAMLRLG</sequence>
<dbReference type="Pfam" id="PF13411">
    <property type="entry name" value="MerR_1"/>
    <property type="match status" value="1"/>
</dbReference>
<reference evidence="3 4" key="1">
    <citation type="submission" date="2019-04" db="EMBL/GenBank/DDBJ databases">
        <authorList>
            <person name="Li J."/>
        </authorList>
    </citation>
    <scope>NUCLEOTIDE SEQUENCE [LARGE SCALE GENOMIC DNA]</scope>
    <source>
        <strain evidence="3 4">KCTC 42687</strain>
    </source>
</reference>
<protein>
    <submittedName>
        <fullName evidence="3">MerR family transcriptional regulator</fullName>
    </submittedName>
</protein>
<evidence type="ECO:0000313" key="4">
    <source>
        <dbReference type="Proteomes" id="UP000309747"/>
    </source>
</evidence>
<dbReference type="PROSITE" id="PS50937">
    <property type="entry name" value="HTH_MERR_2"/>
    <property type="match status" value="1"/>
</dbReference>
<gene>
    <name evidence="3" type="ORF">FA743_04550</name>
</gene>
<dbReference type="CDD" id="cd04765">
    <property type="entry name" value="HTH_MlrA-like_sg2"/>
    <property type="match status" value="1"/>
</dbReference>
<dbReference type="Gene3D" id="1.10.1660.10">
    <property type="match status" value="1"/>
</dbReference>
<accession>A0A4U0RED2</accession>
<dbReference type="InterPro" id="IPR009061">
    <property type="entry name" value="DNA-bd_dom_put_sf"/>
</dbReference>
<dbReference type="Proteomes" id="UP000309747">
    <property type="component" value="Unassembled WGS sequence"/>
</dbReference>
<dbReference type="GO" id="GO:0003677">
    <property type="term" value="F:DNA binding"/>
    <property type="evidence" value="ECO:0007669"/>
    <property type="project" value="UniProtKB-KW"/>
</dbReference>
<evidence type="ECO:0000259" key="2">
    <source>
        <dbReference type="PROSITE" id="PS50937"/>
    </source>
</evidence>
<evidence type="ECO:0000256" key="1">
    <source>
        <dbReference type="ARBA" id="ARBA00023125"/>
    </source>
</evidence>
<dbReference type="GO" id="GO:0003700">
    <property type="term" value="F:DNA-binding transcription factor activity"/>
    <property type="evidence" value="ECO:0007669"/>
    <property type="project" value="InterPro"/>
</dbReference>
<proteinExistence type="predicted"/>
<dbReference type="InterPro" id="IPR000551">
    <property type="entry name" value="MerR-type_HTH_dom"/>
</dbReference>
<name>A0A4U0RED2_9RHOB</name>
<keyword evidence="4" id="KW-1185">Reference proteome</keyword>
<dbReference type="RefSeq" id="WP_136884680.1">
    <property type="nucleotide sequence ID" value="NZ_SUNI01000002.1"/>
</dbReference>
<evidence type="ECO:0000313" key="3">
    <source>
        <dbReference type="EMBL" id="TJZ93487.1"/>
    </source>
</evidence>
<dbReference type="SMART" id="SM00422">
    <property type="entry name" value="HTH_MERR"/>
    <property type="match status" value="1"/>
</dbReference>